<dbReference type="InterPro" id="IPR013025">
    <property type="entry name" value="Ribosomal_uL23-like"/>
</dbReference>
<evidence type="ECO:0000313" key="6">
    <source>
        <dbReference type="EMBL" id="PIW76253.1"/>
    </source>
</evidence>
<comment type="function">
    <text evidence="4">One of the early assembly proteins it binds 23S rRNA. One of the proteins that surrounds the polypeptide exit tunnel on the outside of the ribosome. Forms the main docking site for trigger factor binding to the ribosome.</text>
</comment>
<feature type="region of interest" description="Disordered" evidence="5">
    <location>
        <begin position="25"/>
        <end position="46"/>
    </location>
</feature>
<name>A0A2M7IIA6_9BACT</name>
<evidence type="ECO:0000256" key="3">
    <source>
        <dbReference type="ARBA" id="ARBA00023274"/>
    </source>
</evidence>
<feature type="compositionally biased region" description="Basic and acidic residues" evidence="5">
    <location>
        <begin position="37"/>
        <end position="46"/>
    </location>
</feature>
<dbReference type="Gene3D" id="3.30.70.330">
    <property type="match status" value="1"/>
</dbReference>
<evidence type="ECO:0000313" key="7">
    <source>
        <dbReference type="Proteomes" id="UP000229561"/>
    </source>
</evidence>
<dbReference type="SUPFAM" id="SSF54189">
    <property type="entry name" value="Ribosomal proteins S24e, L23 and L15e"/>
    <property type="match status" value="1"/>
</dbReference>
<dbReference type="InterPro" id="IPR012678">
    <property type="entry name" value="Ribosomal_uL23/eL15/eS24_sf"/>
</dbReference>
<dbReference type="GO" id="GO:0019843">
    <property type="term" value="F:rRNA binding"/>
    <property type="evidence" value="ECO:0007669"/>
    <property type="project" value="UniProtKB-UniRule"/>
</dbReference>
<dbReference type="GO" id="GO:0005840">
    <property type="term" value="C:ribosome"/>
    <property type="evidence" value="ECO:0007669"/>
    <property type="project" value="UniProtKB-KW"/>
</dbReference>
<proteinExistence type="inferred from homology"/>
<keyword evidence="2 4" id="KW-0689">Ribosomal protein</keyword>
<organism evidence="6 7">
    <name type="scientific">Candidatus Portnoybacteria bacterium CG_4_8_14_3_um_filter_40_10</name>
    <dbReference type="NCBI Taxonomy" id="1974801"/>
    <lineage>
        <taxon>Bacteria</taxon>
        <taxon>Candidatus Portnoyibacteriota</taxon>
    </lineage>
</organism>
<dbReference type="PANTHER" id="PTHR11620">
    <property type="entry name" value="60S RIBOSOMAL PROTEIN L23A"/>
    <property type="match status" value="1"/>
</dbReference>
<keyword evidence="4" id="KW-0699">rRNA-binding</keyword>
<comment type="similarity">
    <text evidence="1 4">Belongs to the universal ribosomal protein uL23 family.</text>
</comment>
<keyword evidence="4" id="KW-0694">RNA-binding</keyword>
<sequence>MSIFDRFKKTKKGMRKAEIHVHPVRPRMSNGAGSAHANEKAVKKEKVKEAEMKEIKEEKAIKLPKRVEKKAFSDAWRILESPHVTEKSGMLAEKNHYVFKVSPSANKQQIKQAVQDLYGVAVEKVRIINIPRKARRLGKSQGFKPGFRKAMVKLIQGEKIEIMPR</sequence>
<comment type="subunit">
    <text evidence="4">Part of the 50S ribosomal subunit. Contacts protein L29, and trigger factor when it is bound to the ribosome.</text>
</comment>
<evidence type="ECO:0000256" key="2">
    <source>
        <dbReference type="ARBA" id="ARBA00022980"/>
    </source>
</evidence>
<keyword evidence="3 4" id="KW-0687">Ribonucleoprotein</keyword>
<gene>
    <name evidence="4" type="primary">rplW</name>
    <name evidence="6" type="ORF">CO001_02395</name>
</gene>
<dbReference type="Pfam" id="PF00276">
    <property type="entry name" value="Ribosomal_L23"/>
    <property type="match status" value="1"/>
</dbReference>
<dbReference type="EMBL" id="PFGY01000066">
    <property type="protein sequence ID" value="PIW76253.1"/>
    <property type="molecule type" value="Genomic_DNA"/>
</dbReference>
<evidence type="ECO:0000256" key="1">
    <source>
        <dbReference type="ARBA" id="ARBA00006700"/>
    </source>
</evidence>
<dbReference type="AlphaFoldDB" id="A0A2M7IIA6"/>
<evidence type="ECO:0000256" key="4">
    <source>
        <dbReference type="HAMAP-Rule" id="MF_01369"/>
    </source>
</evidence>
<dbReference type="GO" id="GO:0003735">
    <property type="term" value="F:structural constituent of ribosome"/>
    <property type="evidence" value="ECO:0007669"/>
    <property type="project" value="InterPro"/>
</dbReference>
<comment type="caution">
    <text evidence="6">The sequence shown here is derived from an EMBL/GenBank/DDBJ whole genome shotgun (WGS) entry which is preliminary data.</text>
</comment>
<protein>
    <recommendedName>
        <fullName evidence="4">Large ribosomal subunit protein uL23</fullName>
    </recommendedName>
</protein>
<dbReference type="GO" id="GO:0006412">
    <property type="term" value="P:translation"/>
    <property type="evidence" value="ECO:0007669"/>
    <property type="project" value="UniProtKB-UniRule"/>
</dbReference>
<accession>A0A2M7IIA6</accession>
<reference evidence="7" key="1">
    <citation type="submission" date="2017-09" db="EMBL/GenBank/DDBJ databases">
        <title>Depth-based differentiation of microbial function through sediment-hosted aquifers and enrichment of novel symbionts in the deep terrestrial subsurface.</title>
        <authorList>
            <person name="Probst A.J."/>
            <person name="Ladd B."/>
            <person name="Jarett J.K."/>
            <person name="Geller-Mcgrath D.E."/>
            <person name="Sieber C.M.K."/>
            <person name="Emerson J.B."/>
            <person name="Anantharaman K."/>
            <person name="Thomas B.C."/>
            <person name="Malmstrom R."/>
            <person name="Stieglmeier M."/>
            <person name="Klingl A."/>
            <person name="Woyke T."/>
            <person name="Ryan C.M."/>
            <person name="Banfield J.F."/>
        </authorList>
    </citation>
    <scope>NUCLEOTIDE SEQUENCE [LARGE SCALE GENOMIC DNA]</scope>
</reference>
<dbReference type="HAMAP" id="MF_01369_B">
    <property type="entry name" value="Ribosomal_uL23_B"/>
    <property type="match status" value="1"/>
</dbReference>
<evidence type="ECO:0000256" key="5">
    <source>
        <dbReference type="SAM" id="MobiDB-lite"/>
    </source>
</evidence>
<dbReference type="InterPro" id="IPR012677">
    <property type="entry name" value="Nucleotide-bd_a/b_plait_sf"/>
</dbReference>
<dbReference type="NCBIfam" id="NF004363">
    <property type="entry name" value="PRK05738.2-4"/>
    <property type="match status" value="1"/>
</dbReference>
<dbReference type="Proteomes" id="UP000229561">
    <property type="component" value="Unassembled WGS sequence"/>
</dbReference>
<dbReference type="GO" id="GO:1990904">
    <property type="term" value="C:ribonucleoprotein complex"/>
    <property type="evidence" value="ECO:0007669"/>
    <property type="project" value="UniProtKB-KW"/>
</dbReference>